<reference evidence="3 4" key="1">
    <citation type="submission" date="2019-07" db="EMBL/GenBank/DDBJ databases">
        <title>Draft genome assembly of a fouling barnacle, Amphibalanus amphitrite (Darwin, 1854): The first reference genome for Thecostraca.</title>
        <authorList>
            <person name="Kim W."/>
        </authorList>
    </citation>
    <scope>NUCLEOTIDE SEQUENCE [LARGE SCALE GENOMIC DNA]</scope>
    <source>
        <strain evidence="3">SNU_AA5</strain>
        <tissue evidence="3">Soma without cirri and trophi</tissue>
    </source>
</reference>
<dbReference type="EMBL" id="VIIS01001899">
    <property type="protein sequence ID" value="KAF0291201.1"/>
    <property type="molecule type" value="Genomic_DNA"/>
</dbReference>
<comment type="caution">
    <text evidence="3">The sequence shown here is derived from an EMBL/GenBank/DDBJ whole genome shotgun (WGS) entry which is preliminary data.</text>
</comment>
<dbReference type="InterPro" id="IPR001370">
    <property type="entry name" value="BIR_rpt"/>
</dbReference>
<dbReference type="Pfam" id="PF00653">
    <property type="entry name" value="BIR"/>
    <property type="match status" value="1"/>
</dbReference>
<evidence type="ECO:0000256" key="2">
    <source>
        <dbReference type="ARBA" id="ARBA00022833"/>
    </source>
</evidence>
<dbReference type="SMART" id="SM00238">
    <property type="entry name" value="BIR"/>
    <property type="match status" value="1"/>
</dbReference>
<keyword evidence="1" id="KW-0479">Metal-binding</keyword>
<dbReference type="GO" id="GO:0046872">
    <property type="term" value="F:metal ion binding"/>
    <property type="evidence" value="ECO:0007669"/>
    <property type="project" value="UniProtKB-KW"/>
</dbReference>
<dbReference type="Gene3D" id="1.10.1170.10">
    <property type="entry name" value="Inhibitor Of Apoptosis Protein (2mihbC-IAP-1), Chain A"/>
    <property type="match status" value="1"/>
</dbReference>
<dbReference type="SUPFAM" id="SSF57924">
    <property type="entry name" value="Inhibitor of apoptosis (IAP) repeat"/>
    <property type="match status" value="1"/>
</dbReference>
<dbReference type="InterPro" id="IPR051190">
    <property type="entry name" value="Baculoviral_IAP"/>
</dbReference>
<sequence length="145" mass="16625">MLVDPTMNRLDGRLATFKEWLVENEPGCVCTARKMAESGFFRCGGDEEPDLTRCFVCHKEMEGWEAEDNPMEARYHTAKCPLAKLGKPASQLTVEDMLKLINFQQTERVRALSSDMIEEFKTDAAEVRKQLEALAKKPTRKRRAR</sequence>
<keyword evidence="2" id="KW-0862">Zinc</keyword>
<dbReference type="PANTHER" id="PTHR46771">
    <property type="entry name" value="DETERIN"/>
    <property type="match status" value="1"/>
</dbReference>
<dbReference type="OrthoDB" id="6415325at2759"/>
<dbReference type="AlphaFoldDB" id="A0A6A4VPH8"/>
<gene>
    <name evidence="3" type="primary">BIRC5</name>
    <name evidence="3" type="ORF">FJT64_010641</name>
</gene>
<proteinExistence type="predicted"/>
<evidence type="ECO:0000313" key="4">
    <source>
        <dbReference type="Proteomes" id="UP000440578"/>
    </source>
</evidence>
<evidence type="ECO:0000313" key="3">
    <source>
        <dbReference type="EMBL" id="KAF0291201.1"/>
    </source>
</evidence>
<keyword evidence="4" id="KW-1185">Reference proteome</keyword>
<accession>A0A6A4VPH8</accession>
<evidence type="ECO:0000256" key="1">
    <source>
        <dbReference type="ARBA" id="ARBA00022723"/>
    </source>
</evidence>
<dbReference type="PROSITE" id="PS50143">
    <property type="entry name" value="BIR_REPEAT_2"/>
    <property type="match status" value="1"/>
</dbReference>
<protein>
    <submittedName>
        <fullName evidence="3">Baculoviral IAP repeat-containing protein 5</fullName>
    </submittedName>
</protein>
<dbReference type="Proteomes" id="UP000440578">
    <property type="component" value="Unassembled WGS sequence"/>
</dbReference>
<organism evidence="3 4">
    <name type="scientific">Amphibalanus amphitrite</name>
    <name type="common">Striped barnacle</name>
    <name type="synonym">Balanus amphitrite</name>
    <dbReference type="NCBI Taxonomy" id="1232801"/>
    <lineage>
        <taxon>Eukaryota</taxon>
        <taxon>Metazoa</taxon>
        <taxon>Ecdysozoa</taxon>
        <taxon>Arthropoda</taxon>
        <taxon>Crustacea</taxon>
        <taxon>Multicrustacea</taxon>
        <taxon>Cirripedia</taxon>
        <taxon>Thoracica</taxon>
        <taxon>Thoracicalcarea</taxon>
        <taxon>Balanomorpha</taxon>
        <taxon>Balanoidea</taxon>
        <taxon>Balanidae</taxon>
        <taxon>Amphibalaninae</taxon>
        <taxon>Amphibalanus</taxon>
    </lineage>
</organism>
<name>A0A6A4VPH8_AMPAM</name>
<dbReference type="PANTHER" id="PTHR46771:SF5">
    <property type="entry name" value="DETERIN"/>
    <property type="match status" value="1"/>
</dbReference>